<dbReference type="InterPro" id="IPR011584">
    <property type="entry name" value="GFP-related"/>
</dbReference>
<evidence type="ECO:0000313" key="5">
    <source>
        <dbReference type="EMBL" id="ABB17955.1"/>
    </source>
</evidence>
<evidence type="ECO:0000256" key="3">
    <source>
        <dbReference type="ARBA" id="ARBA00023223"/>
    </source>
</evidence>
<keyword evidence="4" id="KW-0599">Photoprotein</keyword>
<dbReference type="PRINTS" id="PR01229">
    <property type="entry name" value="GFLUORESCENT"/>
</dbReference>
<name>A8CLP7_9CNID</name>
<reference evidence="5" key="1">
    <citation type="journal article" date="2008" name="PLoS ONE">
        <title>Diversity and evolution of coral fluorescent proteins.</title>
        <authorList>
            <person name="Alieva N.O."/>
            <person name="Konzen K.A."/>
            <person name="Field S.F."/>
            <person name="Meleshkevitch E.A."/>
            <person name="Hunt M.E."/>
            <person name="Beltran-Ramirez V."/>
            <person name="Miller D.J."/>
            <person name="Wiedenmann J."/>
            <person name="Salih A."/>
            <person name="Matz M.V."/>
        </authorList>
    </citation>
    <scope>NUCLEOTIDE SEQUENCE</scope>
</reference>
<dbReference type="InterPro" id="IPR000786">
    <property type="entry name" value="Green_fluorescent_prot"/>
</dbReference>
<dbReference type="Pfam" id="PF01353">
    <property type="entry name" value="GFP"/>
    <property type="match status" value="1"/>
</dbReference>
<keyword evidence="3" id="KW-0455">Luminescence</keyword>
<accession>A8CLP7</accession>
<keyword evidence="2" id="KW-0157">Chromophore</keyword>
<evidence type="ECO:0000256" key="2">
    <source>
        <dbReference type="ARBA" id="ARBA00022991"/>
    </source>
</evidence>
<evidence type="ECO:0000256" key="4">
    <source>
        <dbReference type="ARBA" id="ARBA00023262"/>
    </source>
</evidence>
<dbReference type="GO" id="GO:0006091">
    <property type="term" value="P:generation of precursor metabolites and energy"/>
    <property type="evidence" value="ECO:0007669"/>
    <property type="project" value="InterPro"/>
</dbReference>
<protein>
    <submittedName>
        <fullName evidence="5">Cyan fluorescent GFP-like protein</fullName>
    </submittedName>
</protein>
<proteinExistence type="evidence at transcript level"/>
<comment type="similarity">
    <text evidence="1">Belongs to the GFP family.</text>
</comment>
<dbReference type="GO" id="GO:0008218">
    <property type="term" value="P:bioluminescence"/>
    <property type="evidence" value="ECO:0007669"/>
    <property type="project" value="UniProtKB-KW"/>
</dbReference>
<dbReference type="SUPFAM" id="SSF54511">
    <property type="entry name" value="GFP-like"/>
    <property type="match status" value="1"/>
</dbReference>
<evidence type="ECO:0000256" key="1">
    <source>
        <dbReference type="ARBA" id="ARBA00008949"/>
    </source>
</evidence>
<dbReference type="EMBL" id="DQ206382">
    <property type="protein sequence ID" value="ABB17955.1"/>
    <property type="molecule type" value="mRNA"/>
</dbReference>
<sequence>MSVIKTDMKIRLQMQGAVNGHPFVITGEGEGKPYEGKHTINLTVQDGGPLPFAFDILTTAFQYGNRVFTKYPKDIPDYFKQSFPAGYSWERCMTFEDGGLCTVSSHIKIEGDYFTYDIRFHGVNFPAGGPVMQKKTLRWEPSTENMYVRDGVLVGEVERTLLLEGNKHHRCNFRTTYKAKKEVVLPEYHFVDHRIEILGHDKDYNNVVVYENAVARQQASTLPSKAK</sequence>
<dbReference type="Gene3D" id="3.30.1300.40">
    <property type="match status" value="1"/>
</dbReference>
<dbReference type="InterPro" id="IPR009017">
    <property type="entry name" value="GFP"/>
</dbReference>
<dbReference type="Gene3D" id="2.40.155.10">
    <property type="entry name" value="Green fluorescent protein"/>
    <property type="match status" value="1"/>
</dbReference>
<dbReference type="AlphaFoldDB" id="A8CLP7"/>
<organism evidence="5">
    <name type="scientific">Mycedium elephantotus</name>
    <dbReference type="NCBI Taxonomy" id="51060"/>
    <lineage>
        <taxon>Eukaryota</taxon>
        <taxon>Metazoa</taxon>
        <taxon>Cnidaria</taxon>
        <taxon>Anthozoa</taxon>
        <taxon>Hexacorallia</taxon>
        <taxon>Scleractinia</taxon>
        <taxon>Faviina</taxon>
        <taxon>Merulinidae</taxon>
        <taxon>Mycedium</taxon>
    </lineage>
</organism>